<dbReference type="NCBIfam" id="NF009466">
    <property type="entry name" value="PRK12826.1-2"/>
    <property type="match status" value="1"/>
</dbReference>
<dbReference type="CDD" id="cd05233">
    <property type="entry name" value="SDR_c"/>
    <property type="match status" value="1"/>
</dbReference>
<dbReference type="PRINTS" id="PR00080">
    <property type="entry name" value="SDRFAMILY"/>
</dbReference>
<dbReference type="PRINTS" id="PR00081">
    <property type="entry name" value="GDHRDH"/>
</dbReference>
<organism evidence="3">
    <name type="scientific">uncultured organism</name>
    <dbReference type="NCBI Taxonomy" id="155900"/>
    <lineage>
        <taxon>unclassified sequences</taxon>
        <taxon>environmental samples</taxon>
    </lineage>
</organism>
<dbReference type="EMBL" id="AB916616">
    <property type="protein sequence ID" value="BAP47472.1"/>
    <property type="molecule type" value="Genomic_DNA"/>
</dbReference>
<dbReference type="Gene3D" id="3.40.50.720">
    <property type="entry name" value="NAD(P)-binding Rossmann-like Domain"/>
    <property type="match status" value="1"/>
</dbReference>
<dbReference type="PANTHER" id="PTHR24321">
    <property type="entry name" value="DEHYDROGENASES, SHORT CHAIN"/>
    <property type="match status" value="1"/>
</dbReference>
<dbReference type="Pfam" id="PF13561">
    <property type="entry name" value="adh_short_C2"/>
    <property type="match status" value="1"/>
</dbReference>
<evidence type="ECO:0000256" key="1">
    <source>
        <dbReference type="ARBA" id="ARBA00006484"/>
    </source>
</evidence>
<dbReference type="InterPro" id="IPR002347">
    <property type="entry name" value="SDR_fam"/>
</dbReference>
<evidence type="ECO:0000256" key="2">
    <source>
        <dbReference type="ARBA" id="ARBA00023002"/>
    </source>
</evidence>
<evidence type="ECO:0000313" key="3">
    <source>
        <dbReference type="EMBL" id="BAP47472.1"/>
    </source>
</evidence>
<dbReference type="PROSITE" id="PS00061">
    <property type="entry name" value="ADH_SHORT"/>
    <property type="match status" value="1"/>
</dbReference>
<dbReference type="NCBIfam" id="NF005559">
    <property type="entry name" value="PRK07231.1"/>
    <property type="match status" value="1"/>
</dbReference>
<dbReference type="GO" id="GO:0016491">
    <property type="term" value="F:oxidoreductase activity"/>
    <property type="evidence" value="ECO:0007669"/>
    <property type="project" value="UniProtKB-KW"/>
</dbReference>
<dbReference type="SUPFAM" id="SSF51735">
    <property type="entry name" value="NAD(P)-binding Rossmann-fold domains"/>
    <property type="match status" value="1"/>
</dbReference>
<reference evidence="3" key="1">
    <citation type="journal article" date="2014" name="Appl. Environ. Microbiol.">
        <title>Efficient PCR-Based Amplification of Diverse Alcohol Dehydrogenase Genes from Metagenomes for Improving Biocatalysis: Screening of Gene-Specific Amplicons from Metagenomes.</title>
        <authorList>
            <person name="Itoh N."/>
            <person name="Kariya S."/>
            <person name="Kurokawa J."/>
        </authorList>
    </citation>
    <scope>NUCLEOTIDE SEQUENCE</scope>
</reference>
<proteinExistence type="inferred from homology"/>
<name>A0A090A0N0_9ZZZZ</name>
<sequence length="248" mass="26192">MAQYDVADRSAIVTGGASGIGLATVRLFAQEGAAVVIGDYSDAGQAVAEELQAQGFRVRFFKVDVSKEEEVIALVQDAVTAYGRLDIMVANAGIGDSAPVGDKTTEEWNRVIGVNLNGVFWCNKYAIQEFRKVGGGVIVNMASILGHVGFNNAPAYCAAKHGIIGMTKTIALDHSKDNIRANCVCPGFILTPLIGSDKDQLDFLTTLHPMGRLGRPEEVAEAVLFLASDASSFITGSSLMVDGGYTAQ</sequence>
<dbReference type="PANTHER" id="PTHR24321:SF8">
    <property type="entry name" value="ESTRADIOL 17-BETA-DEHYDROGENASE 8-RELATED"/>
    <property type="match status" value="1"/>
</dbReference>
<protein>
    <submittedName>
        <fullName evidence="3">Short-chain alcohol dehydrogenase</fullName>
    </submittedName>
</protein>
<dbReference type="InterPro" id="IPR020904">
    <property type="entry name" value="Sc_DH/Rdtase_CS"/>
</dbReference>
<comment type="similarity">
    <text evidence="1">Belongs to the short-chain dehydrogenases/reductases (SDR) family.</text>
</comment>
<dbReference type="AlphaFoldDB" id="A0A090A0N0"/>
<dbReference type="InterPro" id="IPR036291">
    <property type="entry name" value="NAD(P)-bd_dom_sf"/>
</dbReference>
<keyword evidence="2" id="KW-0560">Oxidoreductase</keyword>
<accession>A0A090A0N0</accession>
<dbReference type="FunFam" id="3.40.50.720:FF:000084">
    <property type="entry name" value="Short-chain dehydrogenase reductase"/>
    <property type="match status" value="1"/>
</dbReference>